<sequence>MPSLLVEIVRYTQECFPGWAECRLVDARGRDWHFLKPRARLHTPNQDDQLPAMGRIDCEVLERQGGTALVSTEQPRGIRSLEGENRFRIPLSALIED</sequence>
<proteinExistence type="predicted"/>
<gene>
    <name evidence="1" type="ORF">F1C79_05625</name>
</gene>
<evidence type="ECO:0000313" key="1">
    <source>
        <dbReference type="EMBL" id="QEY71165.1"/>
    </source>
</evidence>
<dbReference type="EMBL" id="CP043626">
    <property type="protein sequence ID" value="QEY71165.1"/>
    <property type="molecule type" value="Genomic_DNA"/>
</dbReference>
<dbReference type="RefSeq" id="WP_151186726.1">
    <property type="nucleotide sequence ID" value="NZ_CP043626.1"/>
</dbReference>
<reference evidence="1 2" key="1">
    <citation type="submission" date="2019-09" db="EMBL/GenBank/DDBJ databases">
        <title>Prosopis cineraria nodule microbiome.</title>
        <authorList>
            <person name="Chaluvadi S.R."/>
            <person name="Ali R."/>
            <person name="Wang X."/>
        </authorList>
    </citation>
    <scope>NUCLEOTIDE SEQUENCE [LARGE SCALE GENOMIC DNA]</scope>
    <source>
        <strain evidence="1 2">BG1</strain>
    </source>
</reference>
<keyword evidence="2" id="KW-1185">Reference proteome</keyword>
<name>A0A9X7MZZ0_PSEDE</name>
<evidence type="ECO:0000313" key="2">
    <source>
        <dbReference type="Proteomes" id="UP000326659"/>
    </source>
</evidence>
<organism evidence="1 2">
    <name type="scientific">Pseudomonas denitrificans</name>
    <dbReference type="NCBI Taxonomy" id="43306"/>
    <lineage>
        <taxon>Bacteria</taxon>
        <taxon>Pseudomonadati</taxon>
        <taxon>Pseudomonadota</taxon>
        <taxon>Gammaproteobacteria</taxon>
        <taxon>Pseudomonadales</taxon>
        <taxon>Pseudomonadaceae</taxon>
        <taxon>Halopseudomonas</taxon>
    </lineage>
</organism>
<dbReference type="Proteomes" id="UP000326659">
    <property type="component" value="Chromosome"/>
</dbReference>
<dbReference type="KEGG" id="pden:F1C79_05625"/>
<accession>A0A9X7MZZ0</accession>
<dbReference type="OrthoDB" id="6897452at2"/>
<dbReference type="AlphaFoldDB" id="A0A9X7MZZ0"/>
<protein>
    <submittedName>
        <fullName evidence="1">Uncharacterized protein</fullName>
    </submittedName>
</protein>